<accession>A0A7M2SXG7</accession>
<dbReference type="Proteomes" id="UP000594205">
    <property type="component" value="Chromosome"/>
</dbReference>
<dbReference type="KEGG" id="sfeu:IM697_19205"/>
<organism evidence="1 2">
    <name type="scientific">Streptomyces ferrugineus</name>
    <dbReference type="NCBI Taxonomy" id="1413221"/>
    <lineage>
        <taxon>Bacteria</taxon>
        <taxon>Bacillati</taxon>
        <taxon>Actinomycetota</taxon>
        <taxon>Actinomycetes</taxon>
        <taxon>Kitasatosporales</taxon>
        <taxon>Streptomycetaceae</taxon>
        <taxon>Streptomyces</taxon>
    </lineage>
</organism>
<keyword evidence="2" id="KW-1185">Reference proteome</keyword>
<dbReference type="GO" id="GO:0005737">
    <property type="term" value="C:cytoplasm"/>
    <property type="evidence" value="ECO:0007669"/>
    <property type="project" value="TreeGrafter"/>
</dbReference>
<dbReference type="PANTHER" id="PTHR13812">
    <property type="entry name" value="KETIMINE REDUCTASE MU-CRYSTALLIN"/>
    <property type="match status" value="1"/>
</dbReference>
<dbReference type="InterPro" id="IPR003462">
    <property type="entry name" value="ODC_Mu_crystall"/>
</dbReference>
<dbReference type="Pfam" id="PF02423">
    <property type="entry name" value="OCD_Mu_crystall"/>
    <property type="match status" value="1"/>
</dbReference>
<protein>
    <submittedName>
        <fullName evidence="1">Ornithine cyclodeaminase family protein</fullName>
    </submittedName>
</protein>
<dbReference type="AlphaFoldDB" id="A0A7M2SXG7"/>
<name>A0A7M2SXG7_9ACTN</name>
<reference evidence="1 2" key="1">
    <citation type="submission" date="2020-10" db="EMBL/GenBank/DDBJ databases">
        <title>Streptomyces ferrugineus complate genome analysis.</title>
        <authorList>
            <person name="Anwar N."/>
        </authorList>
    </citation>
    <scope>NUCLEOTIDE SEQUENCE [LARGE SCALE GENOMIC DNA]</scope>
    <source>
        <strain evidence="1 2">CCTCC AA2014009</strain>
    </source>
</reference>
<dbReference type="InterPro" id="IPR036291">
    <property type="entry name" value="NAD(P)-bd_dom_sf"/>
</dbReference>
<dbReference type="EMBL" id="CP063373">
    <property type="protein sequence ID" value="QOV40345.1"/>
    <property type="molecule type" value="Genomic_DNA"/>
</dbReference>
<evidence type="ECO:0000313" key="2">
    <source>
        <dbReference type="Proteomes" id="UP000594205"/>
    </source>
</evidence>
<dbReference type="Gene3D" id="3.30.1780.10">
    <property type="entry name" value="ornithine cyclodeaminase, domain 1"/>
    <property type="match status" value="1"/>
</dbReference>
<dbReference type="Gene3D" id="3.40.50.720">
    <property type="entry name" value="NAD(P)-binding Rossmann-like Domain"/>
    <property type="match status" value="1"/>
</dbReference>
<dbReference type="SUPFAM" id="SSF51735">
    <property type="entry name" value="NAD(P)-binding Rossmann-fold domains"/>
    <property type="match status" value="1"/>
</dbReference>
<dbReference type="PANTHER" id="PTHR13812:SF19">
    <property type="entry name" value="KETIMINE REDUCTASE MU-CRYSTALLIN"/>
    <property type="match status" value="1"/>
</dbReference>
<evidence type="ECO:0000313" key="1">
    <source>
        <dbReference type="EMBL" id="QOV40345.1"/>
    </source>
</evidence>
<gene>
    <name evidence="1" type="ORF">IM697_19205</name>
</gene>
<proteinExistence type="predicted"/>
<dbReference type="RefSeq" id="WP_194048932.1">
    <property type="nucleotide sequence ID" value="NZ_CP063373.1"/>
</dbReference>
<dbReference type="PIRSF" id="PIRSF001439">
    <property type="entry name" value="CryM"/>
    <property type="match status" value="1"/>
</dbReference>
<dbReference type="InterPro" id="IPR023401">
    <property type="entry name" value="ODC_N"/>
</dbReference>
<sequence>MKTISLSEREVRAAVSMREAIDAVRRGFVGLANGEFEMPTRTALRDGRFLVMSAHHRPTESAMIKTLSVNFDRVPAITGTVVWSTLDRLDHLIADAAAVTTLRTGAAVGVATDLFAAPDADRLTLIGAGGQALDQVRAVHTVRPLRHLTIVGTGTGRAHALADTLRAELDGTEIRTATDPASAVADAHIVCCATPATSPLFPGSALPARVHVNAIGAFRPSMRELPDELLATGTVIIDELGAVLEESGEIIHALQAGAITQDDLTELGTALTAAPPAPRGKRTVFKTVGVAMQDWAIARLLADKFLC</sequence>